<accession>A0A2W1LB00</accession>
<sequence length="153" mass="17630">MERAGGAVYGEVKQIKADSKYGGFTGTEEKVRYILIEVEQSWLNEVDSQIIAATDYTWGYEFKKGNNYLIYIQEADGELVSSPCSPTIEMSSSEQAVEWFGEGLRPKQQVNLEYNMWFMVELDIDMYMIVAAVILMIILIRFMRARSRRQGRV</sequence>
<dbReference type="EMBL" id="QKRB01000043">
    <property type="protein sequence ID" value="PZD95899.1"/>
    <property type="molecule type" value="Genomic_DNA"/>
</dbReference>
<dbReference type="RefSeq" id="WP_111146644.1">
    <property type="nucleotide sequence ID" value="NZ_QKRB01000043.1"/>
</dbReference>
<protein>
    <submittedName>
        <fullName evidence="2">Uncharacterized protein</fullName>
    </submittedName>
</protein>
<dbReference type="OrthoDB" id="8221747at2"/>
<feature type="transmembrane region" description="Helical" evidence="1">
    <location>
        <begin position="124"/>
        <end position="143"/>
    </location>
</feature>
<evidence type="ECO:0000256" key="1">
    <source>
        <dbReference type="SAM" id="Phobius"/>
    </source>
</evidence>
<dbReference type="AlphaFoldDB" id="A0A2W1LB00"/>
<reference evidence="2 3" key="1">
    <citation type="submission" date="2018-06" db="EMBL/GenBank/DDBJ databases">
        <title>Paenibacillus imtechensis sp. nov.</title>
        <authorList>
            <person name="Pinnaka A.K."/>
            <person name="Singh H."/>
            <person name="Kaur M."/>
        </authorList>
    </citation>
    <scope>NUCLEOTIDE SEQUENCE [LARGE SCALE GENOMIC DNA]</scope>
    <source>
        <strain evidence="2 3">SMB1</strain>
    </source>
</reference>
<evidence type="ECO:0000313" key="3">
    <source>
        <dbReference type="Proteomes" id="UP000249522"/>
    </source>
</evidence>
<proteinExistence type="predicted"/>
<keyword evidence="1" id="KW-0472">Membrane</keyword>
<name>A0A2W1LB00_9BACL</name>
<keyword evidence="1" id="KW-1133">Transmembrane helix</keyword>
<keyword evidence="3" id="KW-1185">Reference proteome</keyword>
<evidence type="ECO:0000313" key="2">
    <source>
        <dbReference type="EMBL" id="PZD95899.1"/>
    </source>
</evidence>
<organism evidence="2 3">
    <name type="scientific">Paenibacillus sambharensis</name>
    <dbReference type="NCBI Taxonomy" id="1803190"/>
    <lineage>
        <taxon>Bacteria</taxon>
        <taxon>Bacillati</taxon>
        <taxon>Bacillota</taxon>
        <taxon>Bacilli</taxon>
        <taxon>Bacillales</taxon>
        <taxon>Paenibacillaceae</taxon>
        <taxon>Paenibacillus</taxon>
    </lineage>
</organism>
<keyword evidence="1" id="KW-0812">Transmembrane</keyword>
<gene>
    <name evidence="2" type="ORF">DNH61_10680</name>
</gene>
<dbReference type="Proteomes" id="UP000249522">
    <property type="component" value="Unassembled WGS sequence"/>
</dbReference>
<comment type="caution">
    <text evidence="2">The sequence shown here is derived from an EMBL/GenBank/DDBJ whole genome shotgun (WGS) entry which is preliminary data.</text>
</comment>